<dbReference type="PANTHER" id="PTHR30204">
    <property type="entry name" value="REDOX-CYCLING DRUG-SENSING TRANSCRIPTIONAL ACTIVATOR SOXR"/>
    <property type="match status" value="1"/>
</dbReference>
<gene>
    <name evidence="4" type="ORF">CMUST_12135</name>
</gene>
<dbReference type="SMART" id="SM00422">
    <property type="entry name" value="HTH_MERR"/>
    <property type="match status" value="1"/>
</dbReference>
<keyword evidence="1" id="KW-0238">DNA-binding</keyword>
<dbReference type="EMBL" id="CP011542">
    <property type="protein sequence ID" value="AKK06738.1"/>
    <property type="molecule type" value="Genomic_DNA"/>
</dbReference>
<keyword evidence="5" id="KW-1185">Reference proteome</keyword>
<reference evidence="5" key="2">
    <citation type="submission" date="2015-05" db="EMBL/GenBank/DDBJ databases">
        <title>Complete genome sequence of Corynebacterium mustelae DSM 45274, isolated from various tissues of a male ferret with lethal sepsis.</title>
        <authorList>
            <person name="Ruckert C."/>
            <person name="Albersmeier A."/>
            <person name="Winkler A."/>
            <person name="Tauch A."/>
        </authorList>
    </citation>
    <scope>NUCLEOTIDE SEQUENCE [LARGE SCALE GENOMIC DNA]</scope>
    <source>
        <strain evidence="5">DSM 45274</strain>
    </source>
</reference>
<dbReference type="STRING" id="571915.CMUST_12135"/>
<evidence type="ECO:0000256" key="1">
    <source>
        <dbReference type="ARBA" id="ARBA00023125"/>
    </source>
</evidence>
<dbReference type="PATRIC" id="fig|571915.4.peg.2591"/>
<dbReference type="InterPro" id="IPR047057">
    <property type="entry name" value="MerR_fam"/>
</dbReference>
<name>A0A0G3H4J1_9CORY</name>
<dbReference type="CDD" id="cd00592">
    <property type="entry name" value="HTH_MerR-like"/>
    <property type="match status" value="1"/>
</dbReference>
<evidence type="ECO:0000313" key="5">
    <source>
        <dbReference type="Proteomes" id="UP000035199"/>
    </source>
</evidence>
<dbReference type="Proteomes" id="UP000035199">
    <property type="component" value="Chromosome"/>
</dbReference>
<dbReference type="SUPFAM" id="SSF46955">
    <property type="entry name" value="Putative DNA-binding domain"/>
    <property type="match status" value="1"/>
</dbReference>
<organism evidence="4 5">
    <name type="scientific">Corynebacterium mustelae</name>
    <dbReference type="NCBI Taxonomy" id="571915"/>
    <lineage>
        <taxon>Bacteria</taxon>
        <taxon>Bacillati</taxon>
        <taxon>Actinomycetota</taxon>
        <taxon>Actinomycetes</taxon>
        <taxon>Mycobacteriales</taxon>
        <taxon>Corynebacteriaceae</taxon>
        <taxon>Corynebacterium</taxon>
    </lineage>
</organism>
<dbReference type="Pfam" id="PF13411">
    <property type="entry name" value="MerR_1"/>
    <property type="match status" value="1"/>
</dbReference>
<evidence type="ECO:0000313" key="4">
    <source>
        <dbReference type="EMBL" id="AKK06738.1"/>
    </source>
</evidence>
<evidence type="ECO:0000256" key="2">
    <source>
        <dbReference type="SAM" id="Coils"/>
    </source>
</evidence>
<dbReference type="InterPro" id="IPR009061">
    <property type="entry name" value="DNA-bd_dom_put_sf"/>
</dbReference>
<dbReference type="AlphaFoldDB" id="A0A0G3H4J1"/>
<dbReference type="InterPro" id="IPR000551">
    <property type="entry name" value="MerR-type_HTH_dom"/>
</dbReference>
<dbReference type="GO" id="GO:0003700">
    <property type="term" value="F:DNA-binding transcription factor activity"/>
    <property type="evidence" value="ECO:0007669"/>
    <property type="project" value="InterPro"/>
</dbReference>
<proteinExistence type="predicted"/>
<keyword evidence="2" id="KW-0175">Coiled coil</keyword>
<feature type="coiled-coil region" evidence="2">
    <location>
        <begin position="79"/>
        <end position="106"/>
    </location>
</feature>
<evidence type="ECO:0000259" key="3">
    <source>
        <dbReference type="PROSITE" id="PS50937"/>
    </source>
</evidence>
<dbReference type="PROSITE" id="PS50937">
    <property type="entry name" value="HTH_MERR_2"/>
    <property type="match status" value="1"/>
</dbReference>
<accession>A0A0G3H4J1</accession>
<protein>
    <submittedName>
        <fullName evidence="4">Putative transcriptional regulator</fullName>
    </submittedName>
</protein>
<dbReference type="Gene3D" id="1.10.1660.10">
    <property type="match status" value="1"/>
</dbReference>
<dbReference type="PANTHER" id="PTHR30204:SF93">
    <property type="entry name" value="HTH MERR-TYPE DOMAIN-CONTAINING PROTEIN"/>
    <property type="match status" value="1"/>
</dbReference>
<sequence length="233" mass="26197">MTLPWRNGLELENMKISEVAAIVGCTPRAIRHYHQIGVLEEPPRLSNGYRNYRITDIAAIVRIRALIAAGIPIESASQTIDLHAALQSLDNRIQSLERQRAQLLRYLTEGFGIPEPIATKLRSTVPTAEFEMWELMAFSGITTEKTWQVVEQNLNNPHLVANTLRFYALWSDLSDSDFDEAALLIDDSIMKDIWQTFREGDLSFPPGALSLSPPQEQFLTSMAAIMINRLGSS</sequence>
<reference evidence="4 5" key="1">
    <citation type="journal article" date="2015" name="Genome Announc.">
        <title>Complete Genome Sequence of the Type Strain Corynebacterium mustelae DSM 45274, Isolated from Various Tissues of a Male Ferret with Lethal Sepsis.</title>
        <authorList>
            <person name="Ruckert C."/>
            <person name="Eimer J."/>
            <person name="Winkler A."/>
            <person name="Tauch A."/>
        </authorList>
    </citation>
    <scope>NUCLEOTIDE SEQUENCE [LARGE SCALE GENOMIC DNA]</scope>
    <source>
        <strain evidence="4 5">DSM 45274</strain>
    </source>
</reference>
<dbReference type="KEGG" id="cmv:CMUST_12135"/>
<feature type="domain" description="HTH merR-type" evidence="3">
    <location>
        <begin position="13"/>
        <end position="82"/>
    </location>
</feature>
<dbReference type="GO" id="GO:0003677">
    <property type="term" value="F:DNA binding"/>
    <property type="evidence" value="ECO:0007669"/>
    <property type="project" value="UniProtKB-KW"/>
</dbReference>